<dbReference type="Proteomes" id="UP000004386">
    <property type="component" value="Unassembled WGS sequence"/>
</dbReference>
<dbReference type="GO" id="GO:0005840">
    <property type="term" value="C:ribosome"/>
    <property type="evidence" value="ECO:0007669"/>
    <property type="project" value="InterPro"/>
</dbReference>
<evidence type="ECO:0000313" key="2">
    <source>
        <dbReference type="Proteomes" id="UP000004386"/>
    </source>
</evidence>
<dbReference type="PROSITE" id="PS00962">
    <property type="entry name" value="RIBOSOMAL_S2_1"/>
    <property type="match status" value="1"/>
</dbReference>
<name>C4WF24_9HYPH</name>
<accession>C4WF24</accession>
<protein>
    <submittedName>
        <fullName evidence="1">Uncharacterized protein</fullName>
    </submittedName>
</protein>
<proteinExistence type="predicted"/>
<reference evidence="1 2" key="1">
    <citation type="submission" date="2009-05" db="EMBL/GenBank/DDBJ databases">
        <authorList>
            <person name="Setubal J.C."/>
            <person name="Boyle S."/>
            <person name="Crasta O.R."/>
            <person name="Gillespie J.J."/>
            <person name="Kenyon R.W."/>
            <person name="Lu J."/>
            <person name="Mane S."/>
            <person name="Nagrani S."/>
            <person name="Shallom J.M."/>
            <person name="Shallom S."/>
            <person name="Shukla M."/>
            <person name="Snyder E.E."/>
            <person name="Sobral B.W."/>
            <person name="Wattam A.R."/>
            <person name="Will R."/>
            <person name="Williams K."/>
            <person name="Yoo H."/>
            <person name="Munk C."/>
            <person name="Tapia R."/>
            <person name="Green L."/>
            <person name="Rogers Y."/>
            <person name="Detter J.C."/>
            <person name="Bruce D."/>
            <person name="Brettin T.S."/>
            <person name="Tsolis R."/>
        </authorList>
    </citation>
    <scope>NUCLEOTIDE SEQUENCE [LARGE SCALE GENOMIC DNA]</scope>
    <source>
        <strain evidence="1 2">LMG 3301</strain>
    </source>
</reference>
<sequence>MIQIRPLNDFAKSLIHAGVHIGVAGMQFALLSPDRCRYVAQIKTA</sequence>
<evidence type="ECO:0000313" key="1">
    <source>
        <dbReference type="EMBL" id="EEQ96121.1"/>
    </source>
</evidence>
<dbReference type="GO" id="GO:0006412">
    <property type="term" value="P:translation"/>
    <property type="evidence" value="ECO:0007669"/>
    <property type="project" value="InterPro"/>
</dbReference>
<dbReference type="HOGENOM" id="CLU_3313653_0_0_5"/>
<organism evidence="1 2">
    <name type="scientific">Brucella intermedia LMG 3301</name>
    <dbReference type="NCBI Taxonomy" id="641118"/>
    <lineage>
        <taxon>Bacteria</taxon>
        <taxon>Pseudomonadati</taxon>
        <taxon>Pseudomonadota</taxon>
        <taxon>Alphaproteobacteria</taxon>
        <taxon>Hyphomicrobiales</taxon>
        <taxon>Brucellaceae</taxon>
        <taxon>Brucella/Ochrobactrum group</taxon>
        <taxon>Brucella</taxon>
    </lineage>
</organism>
<dbReference type="EMBL" id="ACQA01000001">
    <property type="protein sequence ID" value="EEQ96121.1"/>
    <property type="molecule type" value="Genomic_DNA"/>
</dbReference>
<dbReference type="AlphaFoldDB" id="C4WF24"/>
<gene>
    <name evidence="1" type="ORF">OINT_1001536</name>
</gene>
<dbReference type="GO" id="GO:0003735">
    <property type="term" value="F:structural constituent of ribosome"/>
    <property type="evidence" value="ECO:0007669"/>
    <property type="project" value="InterPro"/>
</dbReference>
<comment type="caution">
    <text evidence="1">The sequence shown here is derived from an EMBL/GenBank/DDBJ whole genome shotgun (WGS) entry which is preliminary data.</text>
</comment>
<dbReference type="InterPro" id="IPR018130">
    <property type="entry name" value="Ribosomal_uS2_CS"/>
</dbReference>